<keyword evidence="2 3" id="KW-0663">Pyridoxal phosphate</keyword>
<name>A0ABS5A8Y4_9PSEU</name>
<dbReference type="InterPro" id="IPR015424">
    <property type="entry name" value="PyrdxlP-dep_Trfase"/>
</dbReference>
<evidence type="ECO:0000313" key="6">
    <source>
        <dbReference type="Proteomes" id="UP001519363"/>
    </source>
</evidence>
<dbReference type="InterPro" id="IPR001917">
    <property type="entry name" value="Aminotrans_II_pyridoxalP_BS"/>
</dbReference>
<dbReference type="Gene3D" id="3.90.1150.10">
    <property type="entry name" value="Aspartate Aminotransferase, domain 1"/>
    <property type="match status" value="1"/>
</dbReference>
<dbReference type="PROSITE" id="PS00599">
    <property type="entry name" value="AA_TRANSFER_CLASS_2"/>
    <property type="match status" value="1"/>
</dbReference>
<protein>
    <submittedName>
        <fullName evidence="5">Capreomycidine synthase</fullName>
    </submittedName>
</protein>
<comment type="caution">
    <text evidence="5">The sequence shown here is derived from an EMBL/GenBank/DDBJ whole genome shotgun (WGS) entry which is preliminary data.</text>
</comment>
<dbReference type="InterPro" id="IPR015422">
    <property type="entry name" value="PyrdxlP-dep_Trfase_small"/>
</dbReference>
<reference evidence="5 6" key="1">
    <citation type="submission" date="2021-03" db="EMBL/GenBank/DDBJ databases">
        <title>Sequencing the genomes of 1000 actinobacteria strains.</title>
        <authorList>
            <person name="Klenk H.-P."/>
        </authorList>
    </citation>
    <scope>NUCLEOTIDE SEQUENCE [LARGE SCALE GENOMIC DNA]</scope>
    <source>
        <strain evidence="5 6">DSM 44580</strain>
    </source>
</reference>
<dbReference type="RefSeq" id="WP_158103671.1">
    <property type="nucleotide sequence ID" value="NZ_JAGIOO010000001.1"/>
</dbReference>
<proteinExistence type="inferred from homology"/>
<comment type="similarity">
    <text evidence="3">Belongs to the class-II pyridoxal-phosphate-dependent aminotransferase family.</text>
</comment>
<dbReference type="EMBL" id="JAGIOO010000001">
    <property type="protein sequence ID" value="MBP2473025.1"/>
    <property type="molecule type" value="Genomic_DNA"/>
</dbReference>
<dbReference type="Pfam" id="PF00155">
    <property type="entry name" value="Aminotran_1_2"/>
    <property type="match status" value="1"/>
</dbReference>
<evidence type="ECO:0000256" key="1">
    <source>
        <dbReference type="ARBA" id="ARBA00001933"/>
    </source>
</evidence>
<organism evidence="5 6">
    <name type="scientific">Crossiella equi</name>
    <dbReference type="NCBI Taxonomy" id="130796"/>
    <lineage>
        <taxon>Bacteria</taxon>
        <taxon>Bacillati</taxon>
        <taxon>Actinomycetota</taxon>
        <taxon>Actinomycetes</taxon>
        <taxon>Pseudonocardiales</taxon>
        <taxon>Pseudonocardiaceae</taxon>
        <taxon>Crossiella</taxon>
    </lineage>
</organism>
<dbReference type="PANTHER" id="PTHR43510:SF1">
    <property type="entry name" value="AMINOTRANSFERASE FUNCTION, HYPOTHETICAL (EUROFUNG)"/>
    <property type="match status" value="1"/>
</dbReference>
<dbReference type="CDD" id="cd00609">
    <property type="entry name" value="AAT_like"/>
    <property type="match status" value="1"/>
</dbReference>
<evidence type="ECO:0000259" key="4">
    <source>
        <dbReference type="Pfam" id="PF00155"/>
    </source>
</evidence>
<evidence type="ECO:0000313" key="5">
    <source>
        <dbReference type="EMBL" id="MBP2473025.1"/>
    </source>
</evidence>
<keyword evidence="6" id="KW-1185">Reference proteome</keyword>
<gene>
    <name evidence="5" type="ORF">JOF53_001897</name>
</gene>
<dbReference type="SUPFAM" id="SSF53383">
    <property type="entry name" value="PLP-dependent transferases"/>
    <property type="match status" value="1"/>
</dbReference>
<dbReference type="NCBIfam" id="TIGR03947">
    <property type="entry name" value="viomycin_VioD"/>
    <property type="match status" value="1"/>
</dbReference>
<dbReference type="PANTHER" id="PTHR43510">
    <property type="entry name" value="AMINOTRANSFERASE FUNCTION, HYPOTHETICAL (EUROFUNG)"/>
    <property type="match status" value="1"/>
</dbReference>
<dbReference type="Gene3D" id="3.40.640.10">
    <property type="entry name" value="Type I PLP-dependent aspartate aminotransferase-like (Major domain)"/>
    <property type="match status" value="1"/>
</dbReference>
<feature type="domain" description="Aminotransferase class I/classII large" evidence="4">
    <location>
        <begin position="58"/>
        <end position="360"/>
    </location>
</feature>
<comment type="cofactor">
    <cofactor evidence="1 3">
        <name>pyridoxal 5'-phosphate</name>
        <dbReference type="ChEBI" id="CHEBI:597326"/>
    </cofactor>
</comment>
<sequence>MIPAAPLEDWLRERYFTASVDISSSGVENYTLGQVLDLAGADVTSLRELVFRDSHSLGGPELRESLARRFAGGEVAKVMATQGSSEALYLVAHALLGPGDQVVVPSPGYHSPSLLADSIGFTPVVWRLRQRDGFVSNVDELLALIGPDTRAVVANFPHNPTGATITAADLAALVAACEAVGAYLFWDAAFAELTYDQPPLPDPALTWERAISFGTLSKAFGLPGIRVGWCLAAPEVLDACVRRRDYLSLALSPLVEAVARHAVDQADALLAPRLAQARRNRDLVTAWAAGQSTVDYDRPGGGVTAYPRLTTVPDIEDFAEGLVREHGVLVVPGTAFGQPGHIRLGYGGPTAELETGLARLSAALPN</sequence>
<dbReference type="InterPro" id="IPR004839">
    <property type="entry name" value="Aminotransferase_I/II_large"/>
</dbReference>
<dbReference type="Proteomes" id="UP001519363">
    <property type="component" value="Unassembled WGS sequence"/>
</dbReference>
<accession>A0ABS5A8Y4</accession>
<evidence type="ECO:0000256" key="3">
    <source>
        <dbReference type="RuleBase" id="RU003693"/>
    </source>
</evidence>
<dbReference type="InterPro" id="IPR015421">
    <property type="entry name" value="PyrdxlP-dep_Trfase_major"/>
</dbReference>
<evidence type="ECO:0000256" key="2">
    <source>
        <dbReference type="ARBA" id="ARBA00022898"/>
    </source>
</evidence>
<dbReference type="InterPro" id="IPR023965">
    <property type="entry name" value="Capreomycidine_synthase"/>
</dbReference>